<evidence type="ECO:0000256" key="1">
    <source>
        <dbReference type="SAM" id="Phobius"/>
    </source>
</evidence>
<keyword evidence="1" id="KW-1133">Transmembrane helix</keyword>
<feature type="transmembrane region" description="Helical" evidence="1">
    <location>
        <begin position="7"/>
        <end position="28"/>
    </location>
</feature>
<keyword evidence="1" id="KW-0812">Transmembrane</keyword>
<reference evidence="2" key="1">
    <citation type="journal article" date="2017" name="Science">
        <title>Giant viruses with an expanded complement of translation system components.</title>
        <authorList>
            <person name="Schulz F."/>
            <person name="Yutin N."/>
            <person name="Ivanova N.N."/>
            <person name="Ortega D.R."/>
            <person name="Lee T.K."/>
            <person name="Vierheilig J."/>
            <person name="Daims H."/>
            <person name="Horn M."/>
            <person name="Wagner M."/>
            <person name="Jensen G.J."/>
            <person name="Kyrpides N.C."/>
            <person name="Koonin E.V."/>
            <person name="Woyke T."/>
        </authorList>
    </citation>
    <scope>NUCLEOTIDE SEQUENCE</scope>
    <source>
        <strain evidence="2">KNV1</strain>
    </source>
</reference>
<name>A0A1V0SI12_9VIRU</name>
<proteinExistence type="predicted"/>
<dbReference type="EMBL" id="KY684108">
    <property type="protein sequence ID" value="ARF11366.1"/>
    <property type="molecule type" value="Genomic_DNA"/>
</dbReference>
<gene>
    <name evidence="2" type="ORF">Klosneuvirus_1_223</name>
</gene>
<keyword evidence="1" id="KW-0472">Membrane</keyword>
<accession>A0A1V0SI12</accession>
<sequence length="267" mass="31558">MYNYLKYLGYVIASAYFGLYNLILYNSIYQLCLNNTLTNIQMVFMSFLIYLFGIKEAFTYLLLLTVYNKLYYITELINKLNDNYKLNDYFAKGHNYAQINYNEYLNPYVELLNEHLNEFFVKIYDKINNNEKYLLLTNKFGILKEKISPYMVQFNEPSKLPETPQLNLNFEDFIKNVNSQPNINNPNINFENMLAEIQNSEINKDPQFQDLLNKLNNVTNLANSLETLNGELGDNANDTDDQPLNRAQKRLMKKIQKKQDKKRVITN</sequence>
<protein>
    <submittedName>
        <fullName evidence="2">Uncharacterized protein</fullName>
    </submittedName>
</protein>
<organism evidence="2">
    <name type="scientific">Klosneuvirus KNV1</name>
    <dbReference type="NCBI Taxonomy" id="1977640"/>
    <lineage>
        <taxon>Viruses</taxon>
        <taxon>Varidnaviria</taxon>
        <taxon>Bamfordvirae</taxon>
        <taxon>Nucleocytoviricota</taxon>
        <taxon>Megaviricetes</taxon>
        <taxon>Imitervirales</taxon>
        <taxon>Mimiviridae</taxon>
        <taxon>Klosneuvirinae</taxon>
        <taxon>Klosneuvirus</taxon>
    </lineage>
</organism>
<evidence type="ECO:0000313" key="2">
    <source>
        <dbReference type="EMBL" id="ARF11366.1"/>
    </source>
</evidence>
<feature type="transmembrane region" description="Helical" evidence="1">
    <location>
        <begin position="40"/>
        <end position="63"/>
    </location>
</feature>